<dbReference type="Gene3D" id="3.30.565.10">
    <property type="entry name" value="Histidine kinase-like ATPase, C-terminal domain"/>
    <property type="match status" value="1"/>
</dbReference>
<dbReference type="CDD" id="cd16936">
    <property type="entry name" value="HATPase_RsbW-like"/>
    <property type="match status" value="1"/>
</dbReference>
<dbReference type="SUPFAM" id="SSF55874">
    <property type="entry name" value="ATPase domain of HSP90 chaperone/DNA topoisomerase II/histidine kinase"/>
    <property type="match status" value="1"/>
</dbReference>
<accession>A0ABV6XIB3</accession>
<evidence type="ECO:0000313" key="4">
    <source>
        <dbReference type="Proteomes" id="UP001592581"/>
    </source>
</evidence>
<dbReference type="InterPro" id="IPR036890">
    <property type="entry name" value="HATPase_C_sf"/>
</dbReference>
<dbReference type="GO" id="GO:0005524">
    <property type="term" value="F:ATP binding"/>
    <property type="evidence" value="ECO:0007669"/>
    <property type="project" value="UniProtKB-KW"/>
</dbReference>
<dbReference type="InterPro" id="IPR003594">
    <property type="entry name" value="HATPase_dom"/>
</dbReference>
<organism evidence="3 4">
    <name type="scientific">Streptacidiphilus jeojiensis</name>
    <dbReference type="NCBI Taxonomy" id="3229225"/>
    <lineage>
        <taxon>Bacteria</taxon>
        <taxon>Bacillati</taxon>
        <taxon>Actinomycetota</taxon>
        <taxon>Actinomycetes</taxon>
        <taxon>Kitasatosporales</taxon>
        <taxon>Streptomycetaceae</taxon>
        <taxon>Streptacidiphilus</taxon>
    </lineage>
</organism>
<keyword evidence="1" id="KW-0808">Transferase</keyword>
<dbReference type="PANTHER" id="PTHR35526:SF3">
    <property type="entry name" value="ANTI-SIGMA-F FACTOR RSBW"/>
    <property type="match status" value="1"/>
</dbReference>
<keyword evidence="1" id="KW-0723">Serine/threonine-protein kinase</keyword>
<name>A0ABV6XIB3_9ACTN</name>
<feature type="domain" description="Histidine kinase/HSP90-like ATPase" evidence="2">
    <location>
        <begin position="22"/>
        <end position="127"/>
    </location>
</feature>
<keyword evidence="4" id="KW-1185">Reference proteome</keyword>
<evidence type="ECO:0000259" key="2">
    <source>
        <dbReference type="Pfam" id="PF13581"/>
    </source>
</evidence>
<dbReference type="EMBL" id="JBEUKS010000002">
    <property type="protein sequence ID" value="MFC1438004.1"/>
    <property type="molecule type" value="Genomic_DNA"/>
</dbReference>
<sequence length="163" mass="17624">MNGDTFDTAWPLVPFDGAVGVARARVVATLQLWGFHLGAGQDDVALLVSELVTNALLHGRGEMITIGLYASRTEQSVTLDVLDASEDLPTVALSGSEDEHGRGMFIVDALTQGRWTTQRTEHGKRVLATLPLPPAPHDERHRHVLDCRIQAARPQPCVVEAAS</sequence>
<keyword evidence="3" id="KW-0067">ATP-binding</keyword>
<dbReference type="Pfam" id="PF13581">
    <property type="entry name" value="HATPase_c_2"/>
    <property type="match status" value="1"/>
</dbReference>
<keyword evidence="1" id="KW-0418">Kinase</keyword>
<evidence type="ECO:0000313" key="3">
    <source>
        <dbReference type="EMBL" id="MFC1438004.1"/>
    </source>
</evidence>
<proteinExistence type="predicted"/>
<protein>
    <submittedName>
        <fullName evidence="3">ATP-binding protein</fullName>
    </submittedName>
</protein>
<dbReference type="InterPro" id="IPR050267">
    <property type="entry name" value="Anti-sigma-factor_SerPK"/>
</dbReference>
<dbReference type="Proteomes" id="UP001592581">
    <property type="component" value="Unassembled WGS sequence"/>
</dbReference>
<dbReference type="PANTHER" id="PTHR35526">
    <property type="entry name" value="ANTI-SIGMA-F FACTOR RSBW-RELATED"/>
    <property type="match status" value="1"/>
</dbReference>
<dbReference type="RefSeq" id="WP_380563597.1">
    <property type="nucleotide sequence ID" value="NZ_JBEUKS010000002.1"/>
</dbReference>
<keyword evidence="3" id="KW-0547">Nucleotide-binding</keyword>
<reference evidence="3 4" key="1">
    <citation type="submission" date="2024-06" db="EMBL/GenBank/DDBJ databases">
        <authorList>
            <person name="Lee S.D."/>
        </authorList>
    </citation>
    <scope>NUCLEOTIDE SEQUENCE [LARGE SCALE GENOMIC DNA]</scope>
    <source>
        <strain evidence="3 4">N1-10</strain>
    </source>
</reference>
<comment type="caution">
    <text evidence="3">The sequence shown here is derived from an EMBL/GenBank/DDBJ whole genome shotgun (WGS) entry which is preliminary data.</text>
</comment>
<gene>
    <name evidence="3" type="ORF">ABUW04_07005</name>
</gene>
<evidence type="ECO:0000256" key="1">
    <source>
        <dbReference type="ARBA" id="ARBA00022527"/>
    </source>
</evidence>